<dbReference type="AlphaFoldDB" id="A0AAF3EY19"/>
<dbReference type="EC" id="2.4.1.18" evidence="3"/>
<organism evidence="9 11">
    <name type="scientific">Mesorhabditis belari</name>
    <dbReference type="NCBI Taxonomy" id="2138241"/>
    <lineage>
        <taxon>Eukaryota</taxon>
        <taxon>Metazoa</taxon>
        <taxon>Ecdysozoa</taxon>
        <taxon>Nematoda</taxon>
        <taxon>Chromadorea</taxon>
        <taxon>Rhabditida</taxon>
        <taxon>Rhabditina</taxon>
        <taxon>Rhabditomorpha</taxon>
        <taxon>Rhabditoidea</taxon>
        <taxon>Rhabditidae</taxon>
        <taxon>Mesorhabditinae</taxon>
        <taxon>Mesorhabditis</taxon>
    </lineage>
</organism>
<dbReference type="Gene3D" id="3.20.20.80">
    <property type="entry name" value="Glycosidases"/>
    <property type="match status" value="1"/>
</dbReference>
<dbReference type="InterPro" id="IPR013780">
    <property type="entry name" value="Glyco_hydro_b"/>
</dbReference>
<accession>A0AAF3EY19</accession>
<dbReference type="PIRSF" id="PIRSF000463">
    <property type="entry name" value="GlgB"/>
    <property type="match status" value="1"/>
</dbReference>
<dbReference type="Proteomes" id="UP000887575">
    <property type="component" value="Unassembled WGS sequence"/>
</dbReference>
<dbReference type="Pfam" id="PF02806">
    <property type="entry name" value="Alpha-amylase_C"/>
    <property type="match status" value="1"/>
</dbReference>
<comment type="similarity">
    <text evidence="2">Belongs to the glycosyl hydrolase 13 family. GlgB subfamily.</text>
</comment>
<dbReference type="SMART" id="SM00642">
    <property type="entry name" value="Aamy"/>
    <property type="match status" value="1"/>
</dbReference>
<dbReference type="SUPFAM" id="SSF81296">
    <property type="entry name" value="E set domains"/>
    <property type="match status" value="1"/>
</dbReference>
<name>A0AAF3EY19_9BILA</name>
<dbReference type="WBParaSite" id="MBELARI_LOCUS1635">
    <property type="protein sequence ID" value="MBELARI_LOCUS1635"/>
    <property type="gene ID" value="MBELARI_LOCUS1635"/>
</dbReference>
<dbReference type="PANTHER" id="PTHR43651">
    <property type="entry name" value="1,4-ALPHA-GLUCAN-BRANCHING ENZYME"/>
    <property type="match status" value="1"/>
</dbReference>
<dbReference type="FunFam" id="2.60.40.10:FF:002515">
    <property type="entry name" value="Alpha-amylase"/>
    <property type="match status" value="1"/>
</dbReference>
<dbReference type="InterPro" id="IPR013783">
    <property type="entry name" value="Ig-like_fold"/>
</dbReference>
<dbReference type="InterPro" id="IPR037439">
    <property type="entry name" value="Branching_enzy"/>
</dbReference>
<dbReference type="InterPro" id="IPR014756">
    <property type="entry name" value="Ig_E-set"/>
</dbReference>
<dbReference type="PANTHER" id="PTHR43651:SF3">
    <property type="entry name" value="1,4-ALPHA-GLUCAN-BRANCHING ENZYME"/>
    <property type="match status" value="1"/>
</dbReference>
<dbReference type="Gene3D" id="2.60.40.1180">
    <property type="entry name" value="Golgi alpha-mannosidase II"/>
    <property type="match status" value="1"/>
</dbReference>
<evidence type="ECO:0000256" key="6">
    <source>
        <dbReference type="ARBA" id="ARBA00060592"/>
    </source>
</evidence>
<evidence type="ECO:0000313" key="11">
    <source>
        <dbReference type="WBParaSite" id="MBELARI_LOCUS19111"/>
    </source>
</evidence>
<sequence length="675" mass="77490">MVSPPKIDELFKVDGYLTPFRGEIERRYGVFKDFEKRIDECGGWEAFTQGYKEFGMIVQPDNSIKCLEWAPGADGLALVGEFNNWDLKAHEYVRGEYGRWTLNIPPTDDGSCLIKHGSVIKIAVTKDGKLEHKLSPWAHYVTCPTDSVVYHQIFYNPANPYVLNAPRPDRPKSLRIYEAHVGISSPEGKVNDYRAFADDVLPRIKHQGYNCVQLMAVMEHVYYASFGYQVTSYFAPASRCGSPEDLKYLIDKAHQMKITMLLDIVHSHASKNVADGLNEWDGTKGCYFHESARGFHNLWDSRLFDYTKVEVLRFLLSNLRWWIDEYGFDGFRFDGVTSMLYHSHGMNDSFAGGYPMYFGLNADTDSLVYLMLANDFLHRKYPQIITIAEEVSGMPGLCRPVEEGGQGFDYRLAMAIPDTWIKILKHQADENWDIASIVHTLENRRYLEAHVAYAESHDQALVGDKTIAFWLMDKEMYDFMSTVSPMTPIIDRGLALHKLIRLITFGLGGEAWLNFIGNEFGHPEWLDFPRVGNQESFHYARRQFNLVDDDLLRYKFLNNFDRAMNHLEEENGFLHKGSAYVSWKHQDDKVVVFERGGLVFMINFHGQKSFTDYKVGVQQDGKYTIALDSDQAEYGGHSRVDPKSEYFTFPEGYAGRPNHICVYLPSRTALVLKKV</sequence>
<dbReference type="SUPFAM" id="SSF51011">
    <property type="entry name" value="Glycosyl hydrolase domain"/>
    <property type="match status" value="1"/>
</dbReference>
<evidence type="ECO:0000256" key="3">
    <source>
        <dbReference type="ARBA" id="ARBA00012541"/>
    </source>
</evidence>
<dbReference type="GO" id="GO:0004553">
    <property type="term" value="F:hydrolase activity, hydrolyzing O-glycosyl compounds"/>
    <property type="evidence" value="ECO:0007669"/>
    <property type="project" value="InterPro"/>
</dbReference>
<evidence type="ECO:0000256" key="1">
    <source>
        <dbReference type="ARBA" id="ARBA00000826"/>
    </source>
</evidence>
<evidence type="ECO:0000313" key="10">
    <source>
        <dbReference type="WBParaSite" id="MBELARI_LOCUS1635"/>
    </source>
</evidence>
<keyword evidence="9" id="KW-1185">Reference proteome</keyword>
<evidence type="ECO:0000256" key="2">
    <source>
        <dbReference type="ARBA" id="ARBA00009000"/>
    </source>
</evidence>
<dbReference type="FunFam" id="3.20.20.80:FF:000001">
    <property type="entry name" value="1,4-alpha-glucan branching enzyme"/>
    <property type="match status" value="1"/>
</dbReference>
<comment type="pathway">
    <text evidence="6">Glycan biosynthesis.</text>
</comment>
<keyword evidence="4" id="KW-0328">Glycosyltransferase</keyword>
<dbReference type="InterPro" id="IPR006048">
    <property type="entry name" value="A-amylase/branching_C"/>
</dbReference>
<dbReference type="Pfam" id="PF02922">
    <property type="entry name" value="CBM_48"/>
    <property type="match status" value="1"/>
</dbReference>
<dbReference type="Gene3D" id="2.60.40.10">
    <property type="entry name" value="Immunoglobulins"/>
    <property type="match status" value="1"/>
</dbReference>
<reference evidence="10 11" key="1">
    <citation type="submission" date="2024-02" db="UniProtKB">
        <authorList>
            <consortium name="WormBaseParasite"/>
        </authorList>
    </citation>
    <scope>IDENTIFICATION</scope>
</reference>
<evidence type="ECO:0000256" key="4">
    <source>
        <dbReference type="ARBA" id="ARBA00022676"/>
    </source>
</evidence>
<proteinExistence type="inferred from homology"/>
<dbReference type="FunFam" id="2.60.40.1180:FF:000003">
    <property type="entry name" value="1,4-alpha-glucan-branching enzyme, chloroplastic/amyloplastic"/>
    <property type="match status" value="1"/>
</dbReference>
<dbReference type="SUPFAM" id="SSF51445">
    <property type="entry name" value="(Trans)glycosidases"/>
    <property type="match status" value="1"/>
</dbReference>
<dbReference type="WBParaSite" id="MBELARI_LOCUS19111">
    <property type="protein sequence ID" value="MBELARI_LOCUS19111"/>
    <property type="gene ID" value="MBELARI_LOCUS19111"/>
</dbReference>
<dbReference type="InterPro" id="IPR004193">
    <property type="entry name" value="Glyco_hydro_13_N"/>
</dbReference>
<dbReference type="GO" id="GO:0043169">
    <property type="term" value="F:cation binding"/>
    <property type="evidence" value="ECO:0007669"/>
    <property type="project" value="InterPro"/>
</dbReference>
<evidence type="ECO:0000256" key="7">
    <source>
        <dbReference type="PIRSR" id="PIRSR000463-1"/>
    </source>
</evidence>
<evidence type="ECO:0000313" key="9">
    <source>
        <dbReference type="Proteomes" id="UP000887575"/>
    </source>
</evidence>
<dbReference type="GO" id="GO:0005978">
    <property type="term" value="P:glycogen biosynthetic process"/>
    <property type="evidence" value="ECO:0007669"/>
    <property type="project" value="InterPro"/>
</dbReference>
<dbReference type="InterPro" id="IPR017853">
    <property type="entry name" value="GH"/>
</dbReference>
<feature type="domain" description="Glycosyl hydrolase family 13 catalytic" evidence="8">
    <location>
        <begin position="194"/>
        <end position="503"/>
    </location>
</feature>
<dbReference type="InterPro" id="IPR006047">
    <property type="entry name" value="GH13_cat_dom"/>
</dbReference>
<evidence type="ECO:0000256" key="5">
    <source>
        <dbReference type="ARBA" id="ARBA00022679"/>
    </source>
</evidence>
<dbReference type="CDD" id="cd02854">
    <property type="entry name" value="E_set_GBE_euk_N"/>
    <property type="match status" value="1"/>
</dbReference>
<dbReference type="GO" id="GO:0005737">
    <property type="term" value="C:cytoplasm"/>
    <property type="evidence" value="ECO:0007669"/>
    <property type="project" value="TreeGrafter"/>
</dbReference>
<dbReference type="GO" id="GO:0003844">
    <property type="term" value="F:1,4-alpha-glucan branching enzyme activity"/>
    <property type="evidence" value="ECO:0007669"/>
    <property type="project" value="UniProtKB-EC"/>
</dbReference>
<dbReference type="CDD" id="cd11321">
    <property type="entry name" value="AmyAc_bac_euk_BE"/>
    <property type="match status" value="1"/>
</dbReference>
<feature type="active site" description="Proton donor" evidence="7">
    <location>
        <position position="389"/>
    </location>
</feature>
<evidence type="ECO:0000259" key="8">
    <source>
        <dbReference type="SMART" id="SM00642"/>
    </source>
</evidence>
<comment type="catalytic activity">
    <reaction evidence="1">
        <text>Transfers a segment of a (1-&gt;4)-alpha-D-glucan chain to a primary hydroxy group in a similar glucan chain.</text>
        <dbReference type="EC" id="2.4.1.18"/>
    </reaction>
</comment>
<feature type="active site" description="Nucleophile" evidence="7">
    <location>
        <position position="334"/>
    </location>
</feature>
<keyword evidence="5" id="KW-0808">Transferase</keyword>
<protein>
    <recommendedName>
        <fullName evidence="3">1,4-alpha-glucan branching enzyme</fullName>
        <ecNumber evidence="3">2.4.1.18</ecNumber>
    </recommendedName>
</protein>